<evidence type="ECO:0000256" key="6">
    <source>
        <dbReference type="SAM" id="MobiDB-lite"/>
    </source>
</evidence>
<dbReference type="InterPro" id="IPR039163">
    <property type="entry name" value="EMC7"/>
</dbReference>
<evidence type="ECO:0000256" key="1">
    <source>
        <dbReference type="ARBA" id="ARBA00004167"/>
    </source>
</evidence>
<dbReference type="OrthoDB" id="27095at2759"/>
<gene>
    <name evidence="10" type="ORF">B0A49_10663</name>
</gene>
<evidence type="ECO:0000256" key="2">
    <source>
        <dbReference type="ARBA" id="ARBA00022692"/>
    </source>
</evidence>
<dbReference type="Pfam" id="PF09430">
    <property type="entry name" value="EMC7_beta-sandw"/>
    <property type="match status" value="1"/>
</dbReference>
<reference evidence="10 11" key="1">
    <citation type="submission" date="2017-03" db="EMBL/GenBank/DDBJ databases">
        <title>Genomes of endolithic fungi from Antarctica.</title>
        <authorList>
            <person name="Coleine C."/>
            <person name="Masonjones S."/>
            <person name="Stajich J.E."/>
        </authorList>
    </citation>
    <scope>NUCLEOTIDE SEQUENCE [LARGE SCALE GENOMIC DNA]</scope>
    <source>
        <strain evidence="10 11">CCFEE 5187</strain>
    </source>
</reference>
<protein>
    <recommendedName>
        <fullName evidence="9">ER membrane protein complex subunit 7 beta-sandwich domain-containing protein</fullName>
    </recommendedName>
</protein>
<name>A0A4U0VZ12_9PEZI</name>
<comment type="caution">
    <text evidence="10">The sequence shown here is derived from an EMBL/GenBank/DDBJ whole genome shotgun (WGS) entry which is preliminary data.</text>
</comment>
<dbReference type="PANTHER" id="PTHR13605">
    <property type="entry name" value="ER MEMBRANE PROTEIN COMPLEX SUBUNIT 7"/>
    <property type="match status" value="1"/>
</dbReference>
<dbReference type="EMBL" id="NAJN01002278">
    <property type="protein sequence ID" value="TKA54893.1"/>
    <property type="molecule type" value="Genomic_DNA"/>
</dbReference>
<sequence length="269" mass="28652">MRSLKRLLPLLLAAPLTLAARLTIALPPASLPSYEPSALPASTHATLLGPPDGKGSTYRSAPLSRANTFVFEGLGQGSYLLQVQARDFVFAPLRVDVAAGEGGKETVDVFQTFRGHEWSNRGVRLGGSSGGAEGGDADTVVVDVRPAAGREFYQQRGGFELLSFFKNPMILMALFSLVLIVGMPYMMENMDPETRAEFDEMQKKSPLASPDNPAARLQNFDLAGWMAGKTSGQSQGQSEIQGPAQGQAAVEGGSADAMRCIIDLGLYGR</sequence>
<dbReference type="AlphaFoldDB" id="A0A4U0VZ12"/>
<dbReference type="PANTHER" id="PTHR13605:SF4">
    <property type="entry name" value="ER MEMBRANE PROTEIN COMPLEX SUBUNIT 7"/>
    <property type="match status" value="1"/>
</dbReference>
<feature type="compositionally biased region" description="Low complexity" evidence="6">
    <location>
        <begin position="231"/>
        <end position="242"/>
    </location>
</feature>
<organism evidence="10 11">
    <name type="scientific">Cryomyces minteri</name>
    <dbReference type="NCBI Taxonomy" id="331657"/>
    <lineage>
        <taxon>Eukaryota</taxon>
        <taxon>Fungi</taxon>
        <taxon>Dikarya</taxon>
        <taxon>Ascomycota</taxon>
        <taxon>Pezizomycotina</taxon>
        <taxon>Dothideomycetes</taxon>
        <taxon>Dothideomycetes incertae sedis</taxon>
        <taxon>Cryomyces</taxon>
    </lineage>
</organism>
<feature type="domain" description="ER membrane protein complex subunit 7 beta-sandwich" evidence="9">
    <location>
        <begin position="37"/>
        <end position="172"/>
    </location>
</feature>
<proteinExistence type="predicted"/>
<feature type="transmembrane region" description="Helical" evidence="7">
    <location>
        <begin position="169"/>
        <end position="187"/>
    </location>
</feature>
<keyword evidence="11" id="KW-1185">Reference proteome</keyword>
<keyword evidence="5 7" id="KW-0472">Membrane</keyword>
<keyword evidence="2 7" id="KW-0812">Transmembrane</keyword>
<accession>A0A4U0VZ12</accession>
<evidence type="ECO:0000256" key="5">
    <source>
        <dbReference type="ARBA" id="ARBA00023136"/>
    </source>
</evidence>
<dbReference type="InterPro" id="IPR019008">
    <property type="entry name" value="Beta_sandwich_EMC7"/>
</dbReference>
<dbReference type="STRING" id="331657.A0A4U0VZ12"/>
<evidence type="ECO:0000256" key="8">
    <source>
        <dbReference type="SAM" id="SignalP"/>
    </source>
</evidence>
<evidence type="ECO:0000256" key="3">
    <source>
        <dbReference type="ARBA" id="ARBA00022729"/>
    </source>
</evidence>
<dbReference type="Proteomes" id="UP000308768">
    <property type="component" value="Unassembled WGS sequence"/>
</dbReference>
<evidence type="ECO:0000256" key="4">
    <source>
        <dbReference type="ARBA" id="ARBA00022989"/>
    </source>
</evidence>
<evidence type="ECO:0000313" key="11">
    <source>
        <dbReference type="Proteomes" id="UP000308768"/>
    </source>
</evidence>
<evidence type="ECO:0000313" key="10">
    <source>
        <dbReference type="EMBL" id="TKA54893.1"/>
    </source>
</evidence>
<evidence type="ECO:0000259" key="9">
    <source>
        <dbReference type="Pfam" id="PF09430"/>
    </source>
</evidence>
<feature type="chain" id="PRO_5020441844" description="ER membrane protein complex subunit 7 beta-sandwich domain-containing protein" evidence="8">
    <location>
        <begin position="20"/>
        <end position="269"/>
    </location>
</feature>
<keyword evidence="4 7" id="KW-1133">Transmembrane helix</keyword>
<feature type="region of interest" description="Disordered" evidence="6">
    <location>
        <begin position="228"/>
        <end position="249"/>
    </location>
</feature>
<comment type="subcellular location">
    <subcellularLocation>
        <location evidence="1">Membrane</location>
        <topology evidence="1">Single-pass membrane protein</topology>
    </subcellularLocation>
</comment>
<feature type="signal peptide" evidence="8">
    <location>
        <begin position="1"/>
        <end position="19"/>
    </location>
</feature>
<evidence type="ECO:0000256" key="7">
    <source>
        <dbReference type="SAM" id="Phobius"/>
    </source>
</evidence>
<keyword evidence="3 8" id="KW-0732">Signal</keyword>
<dbReference type="GO" id="GO:0072546">
    <property type="term" value="C:EMC complex"/>
    <property type="evidence" value="ECO:0007669"/>
    <property type="project" value="TreeGrafter"/>
</dbReference>